<gene>
    <name evidence="7" type="ORF">AC579_4708</name>
</gene>
<protein>
    <recommendedName>
        <fullName evidence="9">Serine carboxypeptidase S28</fullName>
    </recommendedName>
</protein>
<evidence type="ECO:0000313" key="8">
    <source>
        <dbReference type="Proteomes" id="UP000073492"/>
    </source>
</evidence>
<comment type="caution">
    <text evidence="7">The sequence shown here is derived from an EMBL/GenBank/DDBJ whole genome shotgun (WGS) entry which is preliminary data.</text>
</comment>
<dbReference type="InterPro" id="IPR029058">
    <property type="entry name" value="AB_hydrolase_fold"/>
</dbReference>
<organism evidence="7 8">
    <name type="scientific">Pseudocercospora musae</name>
    <dbReference type="NCBI Taxonomy" id="113226"/>
    <lineage>
        <taxon>Eukaryota</taxon>
        <taxon>Fungi</taxon>
        <taxon>Dikarya</taxon>
        <taxon>Ascomycota</taxon>
        <taxon>Pezizomycotina</taxon>
        <taxon>Dothideomycetes</taxon>
        <taxon>Dothideomycetidae</taxon>
        <taxon>Mycosphaerellales</taxon>
        <taxon>Mycosphaerellaceae</taxon>
        <taxon>Pseudocercospora</taxon>
    </lineage>
</organism>
<feature type="signal peptide" evidence="6">
    <location>
        <begin position="1"/>
        <end position="22"/>
    </location>
</feature>
<dbReference type="Proteomes" id="UP000073492">
    <property type="component" value="Unassembled WGS sequence"/>
</dbReference>
<dbReference type="Gene3D" id="3.40.50.1820">
    <property type="entry name" value="alpha/beta hydrolase"/>
    <property type="match status" value="2"/>
</dbReference>
<dbReference type="InterPro" id="IPR008758">
    <property type="entry name" value="Peptidase_S28"/>
</dbReference>
<keyword evidence="2" id="KW-0645">Protease</keyword>
<evidence type="ECO:0000313" key="7">
    <source>
        <dbReference type="EMBL" id="KXT07744.1"/>
    </source>
</evidence>
<dbReference type="Pfam" id="PF05577">
    <property type="entry name" value="Peptidase_S28"/>
    <property type="match status" value="1"/>
</dbReference>
<dbReference type="PANTHER" id="PTHR11010:SF23">
    <property type="entry name" value="SERINE PEPTIDASE"/>
    <property type="match status" value="1"/>
</dbReference>
<evidence type="ECO:0008006" key="9">
    <source>
        <dbReference type="Google" id="ProtNLM"/>
    </source>
</evidence>
<dbReference type="AlphaFoldDB" id="A0A139HZ48"/>
<keyword evidence="3 6" id="KW-0732">Signal</keyword>
<comment type="similarity">
    <text evidence="1">Belongs to the peptidase S28 family.</text>
</comment>
<keyword evidence="5" id="KW-0325">Glycoprotein</keyword>
<sequence length="542" mass="60802">MPDLLPAIVCLLRLLIGKSCDSSPPAFAINRQHCREFSACSRLDNSGHGTFSQPIDHGNPELGTFEHFFYWNTRHWNQWETRSPPIILYLGADHSIDGIDQQLDGDDTLVTNLAKRLGAVTILLEHRYWGRSSPFEIGTTSNLQYLTIEQALKDIVYFAKNVELPTLSRIKALDPMTRPWILVGGGYAGALTVWTSQGAPDLFSAHLASSPRLVAAEAFTQFDEAAIEYGPKNCSRDVMLVVEHVDAILQHVAGTRDEINALKSIFGLERLEDDDFAFVLHIGPLQWAEASISREFSYMEFCDYVEGSFDDRGEKSNIPIPDEIGVGLQRAISGYASYINVLRSRCAQANYTEYQLPGNDMLCWDTYEPFNPKFTDISINDGAIRRQWKWLTCNEPYASWPAAPPPGQLSLMSRLVTPNRYARECRLTFPAGEGEGFGLKYGATFKDFNIKYDGWTISPSSKRLIYSNGKMDPYFPLSVSSPTRPGGPSNGTSDVRVFVHPGGARDDLFMSSGRVHAEMRAVQDAELEQLTQWVMNDRRFFS</sequence>
<evidence type="ECO:0000256" key="2">
    <source>
        <dbReference type="ARBA" id="ARBA00022670"/>
    </source>
</evidence>
<dbReference type="GO" id="GO:0008239">
    <property type="term" value="F:dipeptidyl-peptidase activity"/>
    <property type="evidence" value="ECO:0007669"/>
    <property type="project" value="TreeGrafter"/>
</dbReference>
<name>A0A139HZ48_9PEZI</name>
<dbReference type="PANTHER" id="PTHR11010">
    <property type="entry name" value="PROTEASE S28 PRO-X CARBOXYPEPTIDASE-RELATED"/>
    <property type="match status" value="1"/>
</dbReference>
<keyword evidence="8" id="KW-1185">Reference proteome</keyword>
<dbReference type="SUPFAM" id="SSF53474">
    <property type="entry name" value="alpha/beta-Hydrolases"/>
    <property type="match status" value="1"/>
</dbReference>
<feature type="chain" id="PRO_5007297025" description="Serine carboxypeptidase S28" evidence="6">
    <location>
        <begin position="23"/>
        <end position="542"/>
    </location>
</feature>
<proteinExistence type="inferred from homology"/>
<evidence type="ECO:0000256" key="6">
    <source>
        <dbReference type="SAM" id="SignalP"/>
    </source>
</evidence>
<reference evidence="7 8" key="1">
    <citation type="submission" date="2015-07" db="EMBL/GenBank/DDBJ databases">
        <title>Comparative genomics of the Sigatoka disease complex on banana suggests a link between parallel evolutionary changes in Pseudocercospora fijiensis and Pseudocercospora eumusae and increased virulence on the banana host.</title>
        <authorList>
            <person name="Chang T.-C."/>
            <person name="Salvucci A."/>
            <person name="Crous P.W."/>
            <person name="Stergiopoulos I."/>
        </authorList>
    </citation>
    <scope>NUCLEOTIDE SEQUENCE [LARGE SCALE GENOMIC DNA]</scope>
    <source>
        <strain evidence="7 8">CBS 116634</strain>
    </source>
</reference>
<evidence type="ECO:0000256" key="1">
    <source>
        <dbReference type="ARBA" id="ARBA00011079"/>
    </source>
</evidence>
<dbReference type="GO" id="GO:0006508">
    <property type="term" value="P:proteolysis"/>
    <property type="evidence" value="ECO:0007669"/>
    <property type="project" value="UniProtKB-KW"/>
</dbReference>
<dbReference type="EMBL" id="LFZO01000536">
    <property type="protein sequence ID" value="KXT07744.1"/>
    <property type="molecule type" value="Genomic_DNA"/>
</dbReference>
<evidence type="ECO:0000256" key="3">
    <source>
        <dbReference type="ARBA" id="ARBA00022729"/>
    </source>
</evidence>
<evidence type="ECO:0000256" key="5">
    <source>
        <dbReference type="ARBA" id="ARBA00023180"/>
    </source>
</evidence>
<dbReference type="GO" id="GO:0070008">
    <property type="term" value="F:serine-type exopeptidase activity"/>
    <property type="evidence" value="ECO:0007669"/>
    <property type="project" value="InterPro"/>
</dbReference>
<dbReference type="OrthoDB" id="1735038at2759"/>
<evidence type="ECO:0000256" key="4">
    <source>
        <dbReference type="ARBA" id="ARBA00022801"/>
    </source>
</evidence>
<accession>A0A139HZ48</accession>
<keyword evidence="4" id="KW-0378">Hydrolase</keyword>